<dbReference type="RefSeq" id="WP_148544083.1">
    <property type="nucleotide sequence ID" value="NZ_VSDQ01000679.1"/>
</dbReference>
<accession>A0A5D0HVI1</accession>
<proteinExistence type="predicted"/>
<organism evidence="1 2">
    <name type="scientific">Seonamhaeicola marinus</name>
    <dbReference type="NCBI Taxonomy" id="1912246"/>
    <lineage>
        <taxon>Bacteria</taxon>
        <taxon>Pseudomonadati</taxon>
        <taxon>Bacteroidota</taxon>
        <taxon>Flavobacteriia</taxon>
        <taxon>Flavobacteriales</taxon>
        <taxon>Flavobacteriaceae</taxon>
    </lineage>
</organism>
<name>A0A5D0HVI1_9FLAO</name>
<dbReference type="OrthoDB" id="1446852at2"/>
<evidence type="ECO:0000313" key="2">
    <source>
        <dbReference type="Proteomes" id="UP000323930"/>
    </source>
</evidence>
<gene>
    <name evidence="1" type="ORF">FUA24_16170</name>
</gene>
<dbReference type="Proteomes" id="UP000323930">
    <property type="component" value="Unassembled WGS sequence"/>
</dbReference>
<protein>
    <submittedName>
        <fullName evidence="1">Uncharacterized protein</fullName>
    </submittedName>
</protein>
<comment type="caution">
    <text evidence="1">The sequence shown here is derived from an EMBL/GenBank/DDBJ whole genome shotgun (WGS) entry which is preliminary data.</text>
</comment>
<dbReference type="AlphaFoldDB" id="A0A5D0HVI1"/>
<evidence type="ECO:0000313" key="1">
    <source>
        <dbReference type="EMBL" id="TYA74840.1"/>
    </source>
</evidence>
<sequence>MKRKNKHRNKIEKNIASIFKNDSNAEINDLTISTNEPLVKQQIILLAKLCESTPLNTSLISSGGKIVIEFW</sequence>
<keyword evidence="2" id="KW-1185">Reference proteome</keyword>
<dbReference type="EMBL" id="VSDQ01000679">
    <property type="protein sequence ID" value="TYA74840.1"/>
    <property type="molecule type" value="Genomic_DNA"/>
</dbReference>
<reference evidence="1 2" key="1">
    <citation type="submission" date="2019-08" db="EMBL/GenBank/DDBJ databases">
        <title>Seonamhaeicola sediminis sp. nov., isolated from marine sediment.</title>
        <authorList>
            <person name="Cao W.R."/>
        </authorList>
    </citation>
    <scope>NUCLEOTIDE SEQUENCE [LARGE SCALE GENOMIC DNA]</scope>
    <source>
        <strain evidence="1 2">B011</strain>
    </source>
</reference>